<accession>A0A917RC05</accession>
<feature type="region of interest" description="Disordered" evidence="1">
    <location>
        <begin position="96"/>
        <end position="138"/>
    </location>
</feature>
<name>A0A917RC05_9NOCA</name>
<dbReference type="RefSeq" id="WP_189094089.1">
    <property type="nucleotide sequence ID" value="NZ_BMMH01000002.1"/>
</dbReference>
<keyword evidence="2" id="KW-1133">Transmembrane helix</keyword>
<proteinExistence type="predicted"/>
<protein>
    <recommendedName>
        <fullName evidence="5">LapA family protein</fullName>
    </recommendedName>
</protein>
<dbReference type="Proteomes" id="UP000638263">
    <property type="component" value="Unassembled WGS sequence"/>
</dbReference>
<reference evidence="3" key="1">
    <citation type="journal article" date="2014" name="Int. J. Syst. Evol. Microbiol.">
        <title>Complete genome sequence of Corynebacterium casei LMG S-19264T (=DSM 44701T), isolated from a smear-ripened cheese.</title>
        <authorList>
            <consortium name="US DOE Joint Genome Institute (JGI-PGF)"/>
            <person name="Walter F."/>
            <person name="Albersmeier A."/>
            <person name="Kalinowski J."/>
            <person name="Ruckert C."/>
        </authorList>
    </citation>
    <scope>NUCLEOTIDE SEQUENCE</scope>
    <source>
        <strain evidence="3">CGMCC 4.3508</strain>
    </source>
</reference>
<keyword evidence="2" id="KW-0472">Membrane</keyword>
<evidence type="ECO:0000313" key="3">
    <source>
        <dbReference type="EMBL" id="GGK99825.1"/>
    </source>
</evidence>
<gene>
    <name evidence="3" type="ORF">GCM10011588_13070</name>
</gene>
<keyword evidence="4" id="KW-1185">Reference proteome</keyword>
<evidence type="ECO:0000256" key="2">
    <source>
        <dbReference type="SAM" id="Phobius"/>
    </source>
</evidence>
<evidence type="ECO:0008006" key="5">
    <source>
        <dbReference type="Google" id="ProtNLM"/>
    </source>
</evidence>
<evidence type="ECO:0000256" key="1">
    <source>
        <dbReference type="SAM" id="MobiDB-lite"/>
    </source>
</evidence>
<dbReference type="EMBL" id="BMMH01000002">
    <property type="protein sequence ID" value="GGK99825.1"/>
    <property type="molecule type" value="Genomic_DNA"/>
</dbReference>
<keyword evidence="2" id="KW-0812">Transmembrane</keyword>
<sequence>MIVVLGLVIAVAAVAAGVAGVAANTSDVNRLTSDFSVFDYHFAGTTGELFLIGITVGVVGGVGVGLVAAGAWRSTRKGAATRRELRQSRKEIAAVQRDLAKTKEPAKKPAPAPAGARAPAWSMSKLLRKSDKGAAAAK</sequence>
<feature type="compositionally biased region" description="Basic and acidic residues" evidence="1">
    <location>
        <begin position="96"/>
        <end position="107"/>
    </location>
</feature>
<feature type="transmembrane region" description="Helical" evidence="2">
    <location>
        <begin position="47"/>
        <end position="72"/>
    </location>
</feature>
<evidence type="ECO:0000313" key="4">
    <source>
        <dbReference type="Proteomes" id="UP000638263"/>
    </source>
</evidence>
<dbReference type="AlphaFoldDB" id="A0A917RC05"/>
<organism evidence="3 4">
    <name type="scientific">Nocardia jinanensis</name>
    <dbReference type="NCBI Taxonomy" id="382504"/>
    <lineage>
        <taxon>Bacteria</taxon>
        <taxon>Bacillati</taxon>
        <taxon>Actinomycetota</taxon>
        <taxon>Actinomycetes</taxon>
        <taxon>Mycobacteriales</taxon>
        <taxon>Nocardiaceae</taxon>
        <taxon>Nocardia</taxon>
    </lineage>
</organism>
<reference evidence="3" key="2">
    <citation type="submission" date="2020-09" db="EMBL/GenBank/DDBJ databases">
        <authorList>
            <person name="Sun Q."/>
            <person name="Zhou Y."/>
        </authorList>
    </citation>
    <scope>NUCLEOTIDE SEQUENCE</scope>
    <source>
        <strain evidence="3">CGMCC 4.3508</strain>
    </source>
</reference>
<comment type="caution">
    <text evidence="3">The sequence shown here is derived from an EMBL/GenBank/DDBJ whole genome shotgun (WGS) entry which is preliminary data.</text>
</comment>